<dbReference type="EMBL" id="BJYM01000008">
    <property type="protein sequence ID" value="GEN87517.1"/>
    <property type="molecule type" value="Genomic_DNA"/>
</dbReference>
<feature type="chain" id="PRO_5039319894" description="Cytochrome c domain-containing protein" evidence="9">
    <location>
        <begin position="31"/>
        <end position="138"/>
    </location>
</feature>
<dbReference type="GO" id="GO:0020037">
    <property type="term" value="F:heme binding"/>
    <property type="evidence" value="ECO:0007669"/>
    <property type="project" value="InterPro"/>
</dbReference>
<evidence type="ECO:0000256" key="1">
    <source>
        <dbReference type="ARBA" id="ARBA00022448"/>
    </source>
</evidence>
<evidence type="ECO:0000256" key="9">
    <source>
        <dbReference type="SAM" id="SignalP"/>
    </source>
</evidence>
<dbReference type="SUPFAM" id="SSF46626">
    <property type="entry name" value="Cytochrome c"/>
    <property type="match status" value="1"/>
</dbReference>
<dbReference type="Pfam" id="PF13442">
    <property type="entry name" value="Cytochrome_CBB3"/>
    <property type="match status" value="1"/>
</dbReference>
<feature type="region of interest" description="Disordered" evidence="8">
    <location>
        <begin position="35"/>
        <end position="66"/>
    </location>
</feature>
<feature type="domain" description="Cytochrome c" evidence="10">
    <location>
        <begin position="64"/>
        <end position="138"/>
    </location>
</feature>
<evidence type="ECO:0000256" key="2">
    <source>
        <dbReference type="ARBA" id="ARBA00022617"/>
    </source>
</evidence>
<evidence type="ECO:0000256" key="6">
    <source>
        <dbReference type="PIRSR" id="PIRSR000025-1"/>
    </source>
</evidence>
<dbReference type="Gene3D" id="1.10.760.10">
    <property type="entry name" value="Cytochrome c-like domain"/>
    <property type="match status" value="1"/>
</dbReference>
<dbReference type="InterPro" id="IPR009056">
    <property type="entry name" value="Cyt_c-like_dom"/>
</dbReference>
<keyword evidence="3 7" id="KW-0479">Metal-binding</keyword>
<dbReference type="InterPro" id="IPR012218">
    <property type="entry name" value="Cyt_c_BACSU-c550-type"/>
</dbReference>
<keyword evidence="1" id="KW-0813">Transport</keyword>
<feature type="binding site" description="covalent" evidence="6">
    <location>
        <position position="77"/>
    </location>
    <ligand>
        <name>heme c</name>
        <dbReference type="ChEBI" id="CHEBI:61717"/>
    </ligand>
</feature>
<keyword evidence="9" id="KW-0732">Signal</keyword>
<keyword evidence="12" id="KW-1185">Reference proteome</keyword>
<dbReference type="InterPro" id="IPR051811">
    <property type="entry name" value="Cytochrome_c550/c551-like"/>
</dbReference>
<dbReference type="RefSeq" id="WP_307725846.1">
    <property type="nucleotide sequence ID" value="NZ_BJYM01000008.1"/>
</dbReference>
<dbReference type="PANTHER" id="PTHR37823:SF4">
    <property type="entry name" value="MENAQUINOL-CYTOCHROME C REDUCTASE CYTOCHROME B_C SUBUNIT"/>
    <property type="match status" value="1"/>
</dbReference>
<organism evidence="11 12">
    <name type="scientific">Oceanobacillus sojae</name>
    <dbReference type="NCBI Taxonomy" id="582851"/>
    <lineage>
        <taxon>Bacteria</taxon>
        <taxon>Bacillati</taxon>
        <taxon>Bacillota</taxon>
        <taxon>Bacilli</taxon>
        <taxon>Bacillales</taxon>
        <taxon>Bacillaceae</taxon>
        <taxon>Oceanobacillus</taxon>
    </lineage>
</organism>
<evidence type="ECO:0000256" key="4">
    <source>
        <dbReference type="ARBA" id="ARBA00022982"/>
    </source>
</evidence>
<comment type="PTM">
    <text evidence="6">Binds 1 heme c group covalently per subunit.</text>
</comment>
<evidence type="ECO:0000256" key="3">
    <source>
        <dbReference type="ARBA" id="ARBA00022723"/>
    </source>
</evidence>
<evidence type="ECO:0000256" key="7">
    <source>
        <dbReference type="PIRSR" id="PIRSR000025-2"/>
    </source>
</evidence>
<dbReference type="PROSITE" id="PS51007">
    <property type="entry name" value="CYTC"/>
    <property type="match status" value="1"/>
</dbReference>
<feature type="binding site" description="axial binding residue" evidence="7">
    <location>
        <position position="116"/>
    </location>
    <ligand>
        <name>heme c</name>
        <dbReference type="ChEBI" id="CHEBI:61717"/>
    </ligand>
    <ligandPart>
        <name>Fe</name>
        <dbReference type="ChEBI" id="CHEBI:18248"/>
    </ligandPart>
</feature>
<dbReference type="PANTHER" id="PTHR37823">
    <property type="entry name" value="CYTOCHROME C-553-LIKE"/>
    <property type="match status" value="1"/>
</dbReference>
<proteinExistence type="predicted"/>
<comment type="caution">
    <text evidence="11">The sequence shown here is derived from an EMBL/GenBank/DDBJ whole genome shotgun (WGS) entry which is preliminary data.</text>
</comment>
<evidence type="ECO:0000256" key="8">
    <source>
        <dbReference type="SAM" id="MobiDB-lite"/>
    </source>
</evidence>
<evidence type="ECO:0000313" key="11">
    <source>
        <dbReference type="EMBL" id="GEN87517.1"/>
    </source>
</evidence>
<evidence type="ECO:0000256" key="5">
    <source>
        <dbReference type="ARBA" id="ARBA00023004"/>
    </source>
</evidence>
<dbReference type="GO" id="GO:0005506">
    <property type="term" value="F:iron ion binding"/>
    <property type="evidence" value="ECO:0007669"/>
    <property type="project" value="InterPro"/>
</dbReference>
<dbReference type="Proteomes" id="UP000321558">
    <property type="component" value="Unassembled WGS sequence"/>
</dbReference>
<feature type="signal peptide" evidence="9">
    <location>
        <begin position="1"/>
        <end position="30"/>
    </location>
</feature>
<dbReference type="GO" id="GO:0009055">
    <property type="term" value="F:electron transfer activity"/>
    <property type="evidence" value="ECO:0007669"/>
    <property type="project" value="InterPro"/>
</dbReference>
<feature type="binding site" description="covalent" evidence="6">
    <location>
        <position position="80"/>
    </location>
    <ligand>
        <name>heme c</name>
        <dbReference type="ChEBI" id="CHEBI:61717"/>
    </ligand>
</feature>
<gene>
    <name evidence="11" type="ORF">OSO01_22560</name>
</gene>
<evidence type="ECO:0000313" key="12">
    <source>
        <dbReference type="Proteomes" id="UP000321558"/>
    </source>
</evidence>
<evidence type="ECO:0000259" key="10">
    <source>
        <dbReference type="PROSITE" id="PS51007"/>
    </source>
</evidence>
<reference evidence="11 12" key="1">
    <citation type="submission" date="2019-07" db="EMBL/GenBank/DDBJ databases">
        <title>Whole genome shotgun sequence of Oceanobacillus sojae NBRC 105379.</title>
        <authorList>
            <person name="Hosoyama A."/>
            <person name="Uohara A."/>
            <person name="Ohji S."/>
            <person name="Ichikawa N."/>
        </authorList>
    </citation>
    <scope>NUCLEOTIDE SEQUENCE [LARGE SCALE GENOMIC DNA]</scope>
    <source>
        <strain evidence="11 12">NBRC 105379</strain>
    </source>
</reference>
<dbReference type="GO" id="GO:0016020">
    <property type="term" value="C:membrane"/>
    <property type="evidence" value="ECO:0007669"/>
    <property type="project" value="InterPro"/>
</dbReference>
<dbReference type="AlphaFoldDB" id="A0A511ZJB0"/>
<name>A0A511ZJB0_9BACI</name>
<feature type="binding site" description="axial binding residue" evidence="7">
    <location>
        <position position="81"/>
    </location>
    <ligand>
        <name>heme c</name>
        <dbReference type="ChEBI" id="CHEBI:61717"/>
    </ligand>
    <ligandPart>
        <name>Fe</name>
        <dbReference type="ChEBI" id="CHEBI:18248"/>
    </ligandPart>
</feature>
<keyword evidence="5 7" id="KW-0408">Iron</keyword>
<keyword evidence="2 6" id="KW-0349">Heme</keyword>
<dbReference type="PROSITE" id="PS51257">
    <property type="entry name" value="PROKAR_LIPOPROTEIN"/>
    <property type="match status" value="1"/>
</dbReference>
<dbReference type="InterPro" id="IPR036909">
    <property type="entry name" value="Cyt_c-like_dom_sf"/>
</dbReference>
<dbReference type="PIRSF" id="PIRSF000025">
    <property type="entry name" value="Cytc_Bsub_c550"/>
    <property type="match status" value="1"/>
</dbReference>
<keyword evidence="4" id="KW-0249">Electron transport</keyword>
<sequence>MKIKLFKKGKLMFYLILLVLCLACVLAACGGDDNNESADNAGGEGETESAGVEENKEDEDSEFASVEAGEEVFQNNCAGCHGQDLTGGGPDLTEIGSKYSQNEIADIVENGTDGGMPAFGNLEGDDLDELTKWLSEHK</sequence>
<accession>A0A511ZJB0</accession>
<protein>
    <recommendedName>
        <fullName evidence="10">Cytochrome c domain-containing protein</fullName>
    </recommendedName>
</protein>